<feature type="domain" description="ATPase" evidence="3">
    <location>
        <begin position="2"/>
        <end position="207"/>
    </location>
</feature>
<dbReference type="GO" id="GO:0016787">
    <property type="term" value="F:hydrolase activity"/>
    <property type="evidence" value="ECO:0007669"/>
    <property type="project" value="UniProtKB-KW"/>
</dbReference>
<dbReference type="Gene3D" id="3.40.1350.10">
    <property type="match status" value="1"/>
</dbReference>
<dbReference type="STRING" id="263852.SAMN02745116_01625"/>
<gene>
    <name evidence="6" type="ORF">SAMN02745116_01625</name>
</gene>
<dbReference type="InterPro" id="IPR011856">
    <property type="entry name" value="tRNA_endonuc-like_dom_sf"/>
</dbReference>
<dbReference type="InterPro" id="IPR004256">
    <property type="entry name" value="DUF234"/>
</dbReference>
<evidence type="ECO:0000259" key="4">
    <source>
        <dbReference type="Pfam" id="PF03008"/>
    </source>
</evidence>
<dbReference type="EMBL" id="FUXI01000018">
    <property type="protein sequence ID" value="SJZ85859.1"/>
    <property type="molecule type" value="Genomic_DNA"/>
</dbReference>
<evidence type="ECO:0000259" key="5">
    <source>
        <dbReference type="Pfam" id="PF09339"/>
    </source>
</evidence>
<dbReference type="SUPFAM" id="SSF46785">
    <property type="entry name" value="Winged helix' DNA-binding domain"/>
    <property type="match status" value="1"/>
</dbReference>
<dbReference type="CDD" id="cd00090">
    <property type="entry name" value="HTH_ARSR"/>
    <property type="match status" value="1"/>
</dbReference>
<dbReference type="Pfam" id="PF03008">
    <property type="entry name" value="DUF234"/>
    <property type="match status" value="1"/>
</dbReference>
<dbReference type="PANTHER" id="PTHR34704:SF1">
    <property type="entry name" value="ATPASE"/>
    <property type="match status" value="1"/>
</dbReference>
<dbReference type="SUPFAM" id="SSF52540">
    <property type="entry name" value="P-loop containing nucleoside triphosphate hydrolases"/>
    <property type="match status" value="1"/>
</dbReference>
<evidence type="ECO:0000313" key="6">
    <source>
        <dbReference type="EMBL" id="SJZ85859.1"/>
    </source>
</evidence>
<feature type="domain" description="DUF234" evidence="4">
    <location>
        <begin position="313"/>
        <end position="409"/>
    </location>
</feature>
<proteinExistence type="predicted"/>
<dbReference type="GO" id="GO:0006355">
    <property type="term" value="P:regulation of DNA-templated transcription"/>
    <property type="evidence" value="ECO:0007669"/>
    <property type="project" value="InterPro"/>
</dbReference>
<feature type="domain" description="HTH iclR-type" evidence="5">
    <location>
        <begin position="249"/>
        <end position="289"/>
    </location>
</feature>
<keyword evidence="2" id="KW-0238">DNA-binding</keyword>
<dbReference type="InterPro" id="IPR011579">
    <property type="entry name" value="ATPase_dom"/>
</dbReference>
<dbReference type="InterPro" id="IPR011335">
    <property type="entry name" value="Restrct_endonuc-II-like"/>
</dbReference>
<name>A0A1T4P322_9ENTE</name>
<dbReference type="InterPro" id="IPR027417">
    <property type="entry name" value="P-loop_NTPase"/>
</dbReference>
<evidence type="ECO:0008006" key="8">
    <source>
        <dbReference type="Google" id="ProtNLM"/>
    </source>
</evidence>
<dbReference type="InterPro" id="IPR036388">
    <property type="entry name" value="WH-like_DNA-bd_sf"/>
</dbReference>
<keyword evidence="1" id="KW-0378">Hydrolase</keyword>
<keyword evidence="7" id="KW-1185">Reference proteome</keyword>
<accession>A0A1T4P322</accession>
<protein>
    <recommendedName>
        <fullName evidence="8">DUF234 domain-containing protein</fullName>
    </recommendedName>
</protein>
<dbReference type="Pfam" id="PF09339">
    <property type="entry name" value="HTH_IclR"/>
    <property type="match status" value="1"/>
</dbReference>
<dbReference type="RefSeq" id="WP_078807557.1">
    <property type="nucleotide sequence ID" value="NZ_FUXI01000018.1"/>
</dbReference>
<dbReference type="GO" id="GO:0005524">
    <property type="term" value="F:ATP binding"/>
    <property type="evidence" value="ECO:0007669"/>
    <property type="project" value="InterPro"/>
</dbReference>
<dbReference type="InterPro" id="IPR036390">
    <property type="entry name" value="WH_DNA-bd_sf"/>
</dbReference>
<dbReference type="AlphaFoldDB" id="A0A1T4P322"/>
<sequence length="463" mass="54278">MFVGRIEDLNFLNKQYHANKFSFIPIYGRRRVGKTTLIKEFIQDKKAIYYQALEEREELNIERLSNAVSCVLYPDLPKSAQLFRSYTDIFNAISEYAEKEKIIFIIDEFPYLAKASKSIRSLLQNQIDHHWKDKANIQLILCGSSMSFMERQVLGYKSPLYGRKTGQIKLRPFDFYQTQDYFPTMEKEKVAEIYGITGGIPQYLEQINPEISTINNIRETFLKKTSLLFEEPQNLLKQELDDPSSYNSILSAIAEGRSRLNEIATKVNIPTSNLSRYLENLMDLDIVEKKYPIGEERSKKTIYTIKDSMFRFWFRFIAPNISQIELGITDFVASSIEMQFPHFMGAVFEEISTQYLWKEMRHNNLPTVYRNFGSWWGNNPIERKQEEIDIVGIGFEDEEILLAECKWRNEFVSKSVLETLVKRSSIFAEKTKTLYVFSKTSFTKEAIDYSKKQQLTLIELQTM</sequence>
<evidence type="ECO:0000256" key="1">
    <source>
        <dbReference type="ARBA" id="ARBA00022801"/>
    </source>
</evidence>
<dbReference type="SUPFAM" id="SSF52980">
    <property type="entry name" value="Restriction endonuclease-like"/>
    <property type="match status" value="1"/>
</dbReference>
<dbReference type="Gene3D" id="3.40.50.300">
    <property type="entry name" value="P-loop containing nucleotide triphosphate hydrolases"/>
    <property type="match status" value="1"/>
</dbReference>
<dbReference type="Gene3D" id="1.10.10.10">
    <property type="entry name" value="Winged helix-like DNA-binding domain superfamily/Winged helix DNA-binding domain"/>
    <property type="match status" value="1"/>
</dbReference>
<dbReference type="InterPro" id="IPR011991">
    <property type="entry name" value="ArsR-like_HTH"/>
</dbReference>
<dbReference type="GO" id="GO:0003677">
    <property type="term" value="F:DNA binding"/>
    <property type="evidence" value="ECO:0007669"/>
    <property type="project" value="UniProtKB-KW"/>
</dbReference>
<evidence type="ECO:0000259" key="3">
    <source>
        <dbReference type="Pfam" id="PF01637"/>
    </source>
</evidence>
<dbReference type="OrthoDB" id="9813134at2"/>
<dbReference type="Proteomes" id="UP000190328">
    <property type="component" value="Unassembled WGS sequence"/>
</dbReference>
<evidence type="ECO:0000313" key="7">
    <source>
        <dbReference type="Proteomes" id="UP000190328"/>
    </source>
</evidence>
<evidence type="ECO:0000256" key="2">
    <source>
        <dbReference type="ARBA" id="ARBA00023125"/>
    </source>
</evidence>
<reference evidence="6 7" key="1">
    <citation type="submission" date="2017-02" db="EMBL/GenBank/DDBJ databases">
        <authorList>
            <person name="Peterson S.W."/>
        </authorList>
    </citation>
    <scope>NUCLEOTIDE SEQUENCE [LARGE SCALE GENOMIC DNA]</scope>
    <source>
        <strain evidence="6 7">ATCC BAA-1030</strain>
    </source>
</reference>
<dbReference type="PANTHER" id="PTHR34704">
    <property type="entry name" value="ATPASE"/>
    <property type="match status" value="1"/>
</dbReference>
<organism evidence="6 7">
    <name type="scientific">Pilibacter termitis</name>
    <dbReference type="NCBI Taxonomy" id="263852"/>
    <lineage>
        <taxon>Bacteria</taxon>
        <taxon>Bacillati</taxon>
        <taxon>Bacillota</taxon>
        <taxon>Bacilli</taxon>
        <taxon>Lactobacillales</taxon>
        <taxon>Enterococcaceae</taxon>
        <taxon>Pilibacter</taxon>
    </lineage>
</organism>
<dbReference type="InterPro" id="IPR005471">
    <property type="entry name" value="Tscrpt_reg_IclR_N"/>
</dbReference>
<dbReference type="Pfam" id="PF01637">
    <property type="entry name" value="ATPase_2"/>
    <property type="match status" value="1"/>
</dbReference>